<dbReference type="OrthoDB" id="2018133at2759"/>
<evidence type="ECO:0000256" key="4">
    <source>
        <dbReference type="RuleBase" id="RU003707"/>
    </source>
</evidence>
<dbReference type="Gene3D" id="1.10.12.10">
    <property type="entry name" value="Lyase 2-enoyl-coa Hydratase, Chain A, domain 2"/>
    <property type="match status" value="1"/>
</dbReference>
<comment type="caution">
    <text evidence="5">The sequence shown here is derived from an EMBL/GenBank/DDBJ whole genome shotgun (WGS) entry which is preliminary data.</text>
</comment>
<dbReference type="GO" id="GO:0004300">
    <property type="term" value="F:enoyl-CoA hydratase activity"/>
    <property type="evidence" value="ECO:0007669"/>
    <property type="project" value="UniProtKB-EC"/>
</dbReference>
<sequence>MAHWIASASVRALFQNPGTPQNVCRVFGRPKRFYSNSGAPFVNILVEARGEKNNVGYIQLNRKNNHNAISPDLSKELYRALVDFENDEQIGAVVYTGGEKIFTVGADIPAMKGYGHLDMVKRDFSEYWNKIHTFRKPIVAAVNGYCVGGGTETIMMCDVVYAGEKAQFGQPEIKIGIIPGAGGSQRLPKAIGKSKAMEAILTANLISAQQAMDWGLISKVFPVDQVIPEAIKLAERIAAKPRVAAMMAKQAVKLAYEVPLSQGVQIERTFSVTLAATKDFKEGMAAFLEKREAVFTD</sequence>
<reference evidence="6" key="1">
    <citation type="submission" date="2017-01" db="EMBL/GenBank/DDBJ databases">
        <title>Comparative genomics of anhydrobiosis in the tardigrade Hypsibius dujardini.</title>
        <authorList>
            <person name="Yoshida Y."/>
            <person name="Koutsovoulos G."/>
            <person name="Laetsch D."/>
            <person name="Stevens L."/>
            <person name="Kumar S."/>
            <person name="Horikawa D."/>
            <person name="Ishino K."/>
            <person name="Komine S."/>
            <person name="Tomita M."/>
            <person name="Blaxter M."/>
            <person name="Arakawa K."/>
        </authorList>
    </citation>
    <scope>NUCLEOTIDE SEQUENCE [LARGE SCALE GENOMIC DNA]</scope>
    <source>
        <strain evidence="6">Z151</strain>
    </source>
</reference>
<name>A0A9X6NEI2_HYPEX</name>
<evidence type="ECO:0000256" key="2">
    <source>
        <dbReference type="ARBA" id="ARBA00012076"/>
    </source>
</evidence>
<gene>
    <name evidence="5" type="ORF">BV898_16890</name>
</gene>
<dbReference type="InterPro" id="IPR018376">
    <property type="entry name" value="Enoyl-CoA_hyd/isom_CS"/>
</dbReference>
<protein>
    <recommendedName>
        <fullName evidence="2">enoyl-CoA hydratase</fullName>
        <ecNumber evidence="2">4.2.1.17</ecNumber>
    </recommendedName>
</protein>
<dbReference type="FunFam" id="3.90.226.10:FF:000009">
    <property type="entry name" value="Carnitinyl-CoA dehydratase"/>
    <property type="match status" value="1"/>
</dbReference>
<keyword evidence="6" id="KW-1185">Reference proteome</keyword>
<dbReference type="GO" id="GO:0006635">
    <property type="term" value="P:fatty acid beta-oxidation"/>
    <property type="evidence" value="ECO:0007669"/>
    <property type="project" value="TreeGrafter"/>
</dbReference>
<dbReference type="PANTHER" id="PTHR11941:SF54">
    <property type="entry name" value="ENOYL-COA HYDRATASE, MITOCHONDRIAL"/>
    <property type="match status" value="1"/>
</dbReference>
<dbReference type="AlphaFoldDB" id="A0A9X6NEI2"/>
<evidence type="ECO:0000313" key="6">
    <source>
        <dbReference type="Proteomes" id="UP000192578"/>
    </source>
</evidence>
<dbReference type="SUPFAM" id="SSF52096">
    <property type="entry name" value="ClpP/crotonase"/>
    <property type="match status" value="1"/>
</dbReference>
<keyword evidence="3" id="KW-0456">Lyase</keyword>
<dbReference type="Pfam" id="PF00378">
    <property type="entry name" value="ECH_1"/>
    <property type="match status" value="1"/>
</dbReference>
<dbReference type="InterPro" id="IPR014748">
    <property type="entry name" value="Enoyl-CoA_hydra_C"/>
</dbReference>
<dbReference type="FunFam" id="1.10.12.10:FF:000001">
    <property type="entry name" value="Probable enoyl-CoA hydratase, mitochondrial"/>
    <property type="match status" value="1"/>
</dbReference>
<evidence type="ECO:0000256" key="1">
    <source>
        <dbReference type="ARBA" id="ARBA00005254"/>
    </source>
</evidence>
<dbReference type="CDD" id="cd06558">
    <property type="entry name" value="crotonase-like"/>
    <property type="match status" value="1"/>
</dbReference>
<dbReference type="PANTHER" id="PTHR11941">
    <property type="entry name" value="ENOYL-COA HYDRATASE-RELATED"/>
    <property type="match status" value="1"/>
</dbReference>
<dbReference type="Gene3D" id="3.90.226.10">
    <property type="entry name" value="2-enoyl-CoA Hydratase, Chain A, domain 1"/>
    <property type="match status" value="1"/>
</dbReference>
<dbReference type="GO" id="GO:0005739">
    <property type="term" value="C:mitochondrion"/>
    <property type="evidence" value="ECO:0007669"/>
    <property type="project" value="TreeGrafter"/>
</dbReference>
<comment type="similarity">
    <text evidence="1 4">Belongs to the enoyl-CoA hydratase/isomerase family.</text>
</comment>
<dbReference type="InterPro" id="IPR001753">
    <property type="entry name" value="Enoyl-CoA_hydra/iso"/>
</dbReference>
<dbReference type="EMBL" id="MTYJ01000268">
    <property type="protein sequence ID" value="OWA52435.1"/>
    <property type="molecule type" value="Genomic_DNA"/>
</dbReference>
<dbReference type="InterPro" id="IPR029045">
    <property type="entry name" value="ClpP/crotonase-like_dom_sf"/>
</dbReference>
<organism evidence="5 6">
    <name type="scientific">Hypsibius exemplaris</name>
    <name type="common">Freshwater tardigrade</name>
    <dbReference type="NCBI Taxonomy" id="2072580"/>
    <lineage>
        <taxon>Eukaryota</taxon>
        <taxon>Metazoa</taxon>
        <taxon>Ecdysozoa</taxon>
        <taxon>Tardigrada</taxon>
        <taxon>Eutardigrada</taxon>
        <taxon>Parachela</taxon>
        <taxon>Hypsibioidea</taxon>
        <taxon>Hypsibiidae</taxon>
        <taxon>Hypsibius</taxon>
    </lineage>
</organism>
<dbReference type="PROSITE" id="PS00166">
    <property type="entry name" value="ENOYL_COA_HYDRATASE"/>
    <property type="match status" value="1"/>
</dbReference>
<proteinExistence type="inferred from homology"/>
<dbReference type="EC" id="4.2.1.17" evidence="2"/>
<dbReference type="Proteomes" id="UP000192578">
    <property type="component" value="Unassembled WGS sequence"/>
</dbReference>
<accession>A0A9X6NEI2</accession>
<evidence type="ECO:0000256" key="3">
    <source>
        <dbReference type="ARBA" id="ARBA00023239"/>
    </source>
</evidence>
<evidence type="ECO:0000313" key="5">
    <source>
        <dbReference type="EMBL" id="OWA52435.1"/>
    </source>
</evidence>